<keyword evidence="1" id="KW-0175">Coiled coil</keyword>
<keyword evidence="3" id="KW-1185">Reference proteome</keyword>
<dbReference type="EMBL" id="CP002047">
    <property type="protein sequence ID" value="ADI03606.1"/>
    <property type="molecule type" value="Genomic_DNA"/>
</dbReference>
<name>D7C0B5_STRBB</name>
<dbReference type="RefSeq" id="WP_014173085.1">
    <property type="nucleotide sequence ID" value="NC_016582.1"/>
</dbReference>
<accession>D7C0B5</accession>
<dbReference type="eggNOG" id="ENOG5031Z79">
    <property type="taxonomic scope" value="Bacteria"/>
</dbReference>
<organism evidence="2 3">
    <name type="scientific">Streptomyces bingchenggensis (strain BCW-1)</name>
    <dbReference type="NCBI Taxonomy" id="749414"/>
    <lineage>
        <taxon>Bacteria</taxon>
        <taxon>Bacillati</taxon>
        <taxon>Actinomycetota</taxon>
        <taxon>Actinomycetes</taxon>
        <taxon>Kitasatosporales</taxon>
        <taxon>Streptomycetaceae</taxon>
        <taxon>Streptomyces</taxon>
    </lineage>
</organism>
<sequence>MDESALRQLRAEASRADYASMARLAHALYENGLSVPEVMRECYGVDLPTEFLVLAEADLWRLDLLLVCTHQPWWLAVPPTRGGPVAAPDPPTGTERKLLALDPDLLPLGYTLGTNSPPWENKEVLCYRLSELAAGRPTVFRLREKSTRRDKVKRRGESLMTVLEELHLEELRETERQMRDWDVGAEEELVGAARELVERVEELRRKVAAREAR</sequence>
<evidence type="ECO:0000313" key="2">
    <source>
        <dbReference type="EMBL" id="ADI03606.1"/>
    </source>
</evidence>
<feature type="coiled-coil region" evidence="1">
    <location>
        <begin position="186"/>
        <end position="213"/>
    </location>
</feature>
<evidence type="ECO:0000256" key="1">
    <source>
        <dbReference type="SAM" id="Coils"/>
    </source>
</evidence>
<gene>
    <name evidence="2" type="ordered locus">SBI_00485</name>
</gene>
<dbReference type="PATRIC" id="fig|749414.3.peg.500"/>
<reference evidence="2 3" key="1">
    <citation type="journal article" date="2010" name="J. Bacteriol.">
        <title>Genome sequence of the milbemycin-producing bacterium Streptomyces bingchenggensis.</title>
        <authorList>
            <person name="Wang X.J."/>
            <person name="Yan Y.J."/>
            <person name="Zhang B."/>
            <person name="An J."/>
            <person name="Wang J.J."/>
            <person name="Tian J."/>
            <person name="Jiang L."/>
            <person name="Chen Y.H."/>
            <person name="Huang S.X."/>
            <person name="Yin M."/>
            <person name="Zhang J."/>
            <person name="Gao A.L."/>
            <person name="Liu C.X."/>
            <person name="Zhu Z.X."/>
            <person name="Xiang W.S."/>
        </authorList>
    </citation>
    <scope>NUCLEOTIDE SEQUENCE [LARGE SCALE GENOMIC DNA]</scope>
    <source>
        <strain evidence="2 3">BCW-1</strain>
    </source>
</reference>
<proteinExistence type="predicted"/>
<evidence type="ECO:0000313" key="3">
    <source>
        <dbReference type="Proteomes" id="UP000000377"/>
    </source>
</evidence>
<dbReference type="HOGENOM" id="CLU_1314823_0_0_11"/>
<dbReference type="Proteomes" id="UP000000377">
    <property type="component" value="Chromosome"/>
</dbReference>
<protein>
    <submittedName>
        <fullName evidence="2">Uncharacterized protein</fullName>
    </submittedName>
</protein>
<dbReference type="KEGG" id="sbh:SBI_00485"/>
<dbReference type="AlphaFoldDB" id="D7C0B5"/>